<keyword evidence="1" id="KW-1185">Reference proteome</keyword>
<dbReference type="AlphaFoldDB" id="A0A0M3HJ49"/>
<protein>
    <submittedName>
        <fullName evidence="2">NPL domain-containing protein</fullName>
    </submittedName>
</protein>
<name>A0A0M3HJ49_ASCLU</name>
<dbReference type="WBParaSite" id="ALUE_0000154401-mRNA-1">
    <property type="protein sequence ID" value="ALUE_0000154401-mRNA-1"/>
    <property type="gene ID" value="ALUE_0000154401"/>
</dbReference>
<proteinExistence type="predicted"/>
<sequence length="94" mass="10418">MAVPVDVNDDDELVKIATTSLNSKCRSKVAEIGVHVNWESVKCKSYRKSRTLKVEGRLIIGAPSTKAKLFPPAFILKEGSYRIQYCGLAVFCID</sequence>
<organism evidence="1 2">
    <name type="scientific">Ascaris lumbricoides</name>
    <name type="common">Giant roundworm</name>
    <dbReference type="NCBI Taxonomy" id="6252"/>
    <lineage>
        <taxon>Eukaryota</taxon>
        <taxon>Metazoa</taxon>
        <taxon>Ecdysozoa</taxon>
        <taxon>Nematoda</taxon>
        <taxon>Chromadorea</taxon>
        <taxon>Rhabditida</taxon>
        <taxon>Spirurina</taxon>
        <taxon>Ascaridomorpha</taxon>
        <taxon>Ascaridoidea</taxon>
        <taxon>Ascarididae</taxon>
        <taxon>Ascaris</taxon>
    </lineage>
</organism>
<reference evidence="2" key="1">
    <citation type="submission" date="2017-02" db="UniProtKB">
        <authorList>
            <consortium name="WormBaseParasite"/>
        </authorList>
    </citation>
    <scope>IDENTIFICATION</scope>
</reference>
<evidence type="ECO:0000313" key="2">
    <source>
        <dbReference type="WBParaSite" id="ALUE_0000154401-mRNA-1"/>
    </source>
</evidence>
<accession>A0A0M3HJ49</accession>
<dbReference type="Proteomes" id="UP000036681">
    <property type="component" value="Unplaced"/>
</dbReference>
<evidence type="ECO:0000313" key="1">
    <source>
        <dbReference type="Proteomes" id="UP000036681"/>
    </source>
</evidence>